<keyword evidence="3" id="KW-0963">Cytoplasm</keyword>
<dbReference type="Proteomes" id="UP000504637">
    <property type="component" value="Unplaced"/>
</dbReference>
<comment type="similarity">
    <text evidence="2">Belongs to the CDC37 family.</text>
</comment>
<dbReference type="InterPro" id="IPR038189">
    <property type="entry name" value="Cdc37_Hsp90-bd_sf"/>
</dbReference>
<dbReference type="SMART" id="SM01069">
    <property type="entry name" value="CDC37_C"/>
    <property type="match status" value="1"/>
</dbReference>
<dbReference type="GO" id="GO:0005737">
    <property type="term" value="C:cytoplasm"/>
    <property type="evidence" value="ECO:0007669"/>
    <property type="project" value="UniProtKB-SubCell"/>
</dbReference>
<protein>
    <recommendedName>
        <fullName evidence="5">Hsp90 chaperone protein kinase-targeting subunit</fullName>
    </recommendedName>
</protein>
<dbReference type="Pfam" id="PF08564">
    <property type="entry name" value="CDC37_C"/>
    <property type="match status" value="1"/>
</dbReference>
<organism evidence="11">
    <name type="scientific">Dissoconium aciculare CBS 342.82</name>
    <dbReference type="NCBI Taxonomy" id="1314786"/>
    <lineage>
        <taxon>Eukaryota</taxon>
        <taxon>Fungi</taxon>
        <taxon>Dikarya</taxon>
        <taxon>Ascomycota</taxon>
        <taxon>Pezizomycotina</taxon>
        <taxon>Dothideomycetes</taxon>
        <taxon>Dothideomycetidae</taxon>
        <taxon>Mycosphaerellales</taxon>
        <taxon>Dissoconiaceae</taxon>
        <taxon>Dissoconium</taxon>
    </lineage>
</organism>
<sequence>MSGFSYSKWDNLELSDDSDIEVHPNVDKKSFIRAKQNQIHQQRIERKHRIETLKYERTINNGLLSRIDALLKALESHRAAIEGKTDASDIDGVVFESLMDVTSDAGLGADQPLGAPPGVHSKEQQPSYSQMMGALVDQVKSEVEKAKPEVSARYASFVKEIQSHDTKVKDLQKELETELTSLENEEKTKITSDSIREGFNSSHVAKSSGSTKPAEPELLNPARPSTTVPLQIGGPGDSSSADEELDEDDIKASPLAKKFGQIKFGDYRTSLQFIGQYPQIVSEKETDGLLAEAFDAQKGKQHEEYARQCVHQALLLQYCRQLGKDGVGLFFQRVQTRGHKAQQLFLDDVNSTYARIRERCAELDKLAEESGGDREQIQLHAVDPDTKINVVTPRPLDQCESEEERASRQIYESFRPDLQTAIASGEIDKINVVLGKMSVEDAERVVEQLGEGGMISLSSDGVIDATTEEGQEAIKEIERTRQLPGDREENNVLRAK</sequence>
<evidence type="ECO:0000256" key="4">
    <source>
        <dbReference type="ARBA" id="ARBA00023186"/>
    </source>
</evidence>
<keyword evidence="10" id="KW-1185">Reference proteome</keyword>
<keyword evidence="4" id="KW-0143">Chaperone</keyword>
<reference evidence="11" key="2">
    <citation type="submission" date="2020-04" db="EMBL/GenBank/DDBJ databases">
        <authorList>
            <consortium name="NCBI Genome Project"/>
        </authorList>
    </citation>
    <scope>NUCLEOTIDE SEQUENCE</scope>
    <source>
        <strain evidence="11">CBS 342.82</strain>
    </source>
</reference>
<reference evidence="11" key="1">
    <citation type="submission" date="2020-01" db="EMBL/GenBank/DDBJ databases">
        <authorList>
            <consortium name="DOE Joint Genome Institute"/>
            <person name="Haridas S."/>
            <person name="Albert R."/>
            <person name="Binder M."/>
            <person name="Bloem J."/>
            <person name="Labutti K."/>
            <person name="Salamov A."/>
            <person name="Andreopoulos B."/>
            <person name="Baker S.E."/>
            <person name="Barry K."/>
            <person name="Bills G."/>
            <person name="Bluhm B.H."/>
            <person name="Cannon C."/>
            <person name="Castanera R."/>
            <person name="Culley D.E."/>
            <person name="Daum C."/>
            <person name="Ezra D."/>
            <person name="Gonzalez J.B."/>
            <person name="Henrissat B."/>
            <person name="Kuo A."/>
            <person name="Liang C."/>
            <person name="Lipzen A."/>
            <person name="Lutzoni F."/>
            <person name="Magnuson J."/>
            <person name="Mondo S."/>
            <person name="Nolan M."/>
            <person name="Ohm R."/>
            <person name="Pangilinan J."/>
            <person name="Park H.-J."/>
            <person name="Ramirez L."/>
            <person name="Alfaro M."/>
            <person name="Sun H."/>
            <person name="Tritt A."/>
            <person name="Yoshinaga Y."/>
            <person name="Zwiers L.-H."/>
            <person name="Turgeon B.G."/>
            <person name="Goodwin S.B."/>
            <person name="Spatafora J.W."/>
            <person name="Crous P.W."/>
            <person name="Grigoriev I.V."/>
        </authorList>
    </citation>
    <scope>NUCLEOTIDE SEQUENCE</scope>
    <source>
        <strain evidence="11">CBS 342.82</strain>
    </source>
</reference>
<dbReference type="PANTHER" id="PTHR12800:SF4">
    <property type="entry name" value="HSP90 CO-CHAPERONE CDC37"/>
    <property type="match status" value="1"/>
</dbReference>
<dbReference type="Pfam" id="PF08565">
    <property type="entry name" value="CDC37_M"/>
    <property type="match status" value="1"/>
</dbReference>
<evidence type="ECO:0000256" key="6">
    <source>
        <dbReference type="SAM" id="MobiDB-lite"/>
    </source>
</evidence>
<evidence type="ECO:0000259" key="9">
    <source>
        <dbReference type="SMART" id="SM01071"/>
    </source>
</evidence>
<proteinExistence type="inferred from homology"/>
<dbReference type="GeneID" id="54365503"/>
<dbReference type="Gene3D" id="1.20.58.610">
    <property type="entry name" value="Cdc37, Hsp90 binding domain"/>
    <property type="match status" value="1"/>
</dbReference>
<accession>A0A6J3M1X7</accession>
<dbReference type="GO" id="GO:0051082">
    <property type="term" value="F:unfolded protein binding"/>
    <property type="evidence" value="ECO:0007669"/>
    <property type="project" value="TreeGrafter"/>
</dbReference>
<feature type="domain" description="Cdc37 C-terminal" evidence="7">
    <location>
        <begin position="390"/>
        <end position="492"/>
    </location>
</feature>
<dbReference type="InterPro" id="IPR004918">
    <property type="entry name" value="Cdc37"/>
</dbReference>
<feature type="compositionally biased region" description="Basic and acidic residues" evidence="6">
    <location>
        <begin position="184"/>
        <end position="196"/>
    </location>
</feature>
<dbReference type="OrthoDB" id="440202at2759"/>
<evidence type="ECO:0000259" key="7">
    <source>
        <dbReference type="SMART" id="SM01069"/>
    </source>
</evidence>
<evidence type="ECO:0000256" key="5">
    <source>
        <dbReference type="ARBA" id="ARBA00031396"/>
    </source>
</evidence>
<feature type="region of interest" description="Disordered" evidence="6">
    <location>
        <begin position="181"/>
        <end position="248"/>
    </location>
</feature>
<evidence type="ECO:0000313" key="10">
    <source>
        <dbReference type="Proteomes" id="UP000504637"/>
    </source>
</evidence>
<name>A0A6J3M1X7_9PEZI</name>
<dbReference type="SUPFAM" id="SSF101391">
    <property type="entry name" value="Hsp90 co-chaperone CDC37"/>
    <property type="match status" value="1"/>
</dbReference>
<evidence type="ECO:0000259" key="8">
    <source>
        <dbReference type="SMART" id="SM01070"/>
    </source>
</evidence>
<reference evidence="11" key="3">
    <citation type="submission" date="2025-08" db="UniProtKB">
        <authorList>
            <consortium name="RefSeq"/>
        </authorList>
    </citation>
    <scope>IDENTIFICATION</scope>
    <source>
        <strain evidence="11">CBS 342.82</strain>
    </source>
</reference>
<feature type="domain" description="Cdc37 Hsp90 binding" evidence="8">
    <location>
        <begin position="200"/>
        <end position="371"/>
    </location>
</feature>
<dbReference type="GO" id="GO:0051087">
    <property type="term" value="F:protein-folding chaperone binding"/>
    <property type="evidence" value="ECO:0007669"/>
    <property type="project" value="TreeGrafter"/>
</dbReference>
<evidence type="ECO:0000256" key="2">
    <source>
        <dbReference type="ARBA" id="ARBA00006222"/>
    </source>
</evidence>
<evidence type="ECO:0000256" key="3">
    <source>
        <dbReference type="ARBA" id="ARBA00022490"/>
    </source>
</evidence>
<dbReference type="InterPro" id="IPR013873">
    <property type="entry name" value="Cdc37_C"/>
</dbReference>
<evidence type="ECO:0000256" key="1">
    <source>
        <dbReference type="ARBA" id="ARBA00004496"/>
    </source>
</evidence>
<feature type="region of interest" description="Disordered" evidence="6">
    <location>
        <begin position="477"/>
        <end position="496"/>
    </location>
</feature>
<feature type="compositionally biased region" description="Polar residues" evidence="6">
    <location>
        <begin position="199"/>
        <end position="211"/>
    </location>
</feature>
<dbReference type="GO" id="GO:0050821">
    <property type="term" value="P:protein stabilization"/>
    <property type="evidence" value="ECO:0007669"/>
    <property type="project" value="TreeGrafter"/>
</dbReference>
<dbReference type="PANTHER" id="PTHR12800">
    <property type="entry name" value="CDC37-RELATED"/>
    <property type="match status" value="1"/>
</dbReference>
<dbReference type="SMART" id="SM01070">
    <property type="entry name" value="CDC37_M"/>
    <property type="match status" value="1"/>
</dbReference>
<dbReference type="SMART" id="SM01071">
    <property type="entry name" value="CDC37_N"/>
    <property type="match status" value="1"/>
</dbReference>
<evidence type="ECO:0000313" key="11">
    <source>
        <dbReference type="RefSeq" id="XP_033459052.1"/>
    </source>
</evidence>
<dbReference type="GO" id="GO:0019901">
    <property type="term" value="F:protein kinase binding"/>
    <property type="evidence" value="ECO:0007669"/>
    <property type="project" value="InterPro"/>
</dbReference>
<dbReference type="AlphaFoldDB" id="A0A6J3M1X7"/>
<gene>
    <name evidence="11" type="ORF">K489DRAFT_410381</name>
</gene>
<dbReference type="InterPro" id="IPR013855">
    <property type="entry name" value="Cdc37_N_dom"/>
</dbReference>
<dbReference type="FunFam" id="1.20.58.610:FF:000002">
    <property type="entry name" value="Hsp90 co-chaperone Cdc37, putative"/>
    <property type="match status" value="1"/>
</dbReference>
<dbReference type="GO" id="GO:0031072">
    <property type="term" value="F:heat shock protein binding"/>
    <property type="evidence" value="ECO:0007669"/>
    <property type="project" value="TreeGrafter"/>
</dbReference>
<dbReference type="Pfam" id="PF03234">
    <property type="entry name" value="CDC37_N"/>
    <property type="match status" value="1"/>
</dbReference>
<comment type="subcellular location">
    <subcellularLocation>
        <location evidence="1">Cytoplasm</location>
    </subcellularLocation>
</comment>
<dbReference type="RefSeq" id="XP_033459052.1">
    <property type="nucleotide sequence ID" value="XM_033607704.1"/>
</dbReference>
<feature type="domain" description="Cdc37 N-terminal" evidence="9">
    <location>
        <begin position="6"/>
        <end position="202"/>
    </location>
</feature>
<dbReference type="GO" id="GO:0006457">
    <property type="term" value="P:protein folding"/>
    <property type="evidence" value="ECO:0007669"/>
    <property type="project" value="TreeGrafter"/>
</dbReference>
<dbReference type="InterPro" id="IPR013874">
    <property type="entry name" value="Cdc37_Hsp90-bd"/>
</dbReference>